<dbReference type="EMBL" id="SAUN01000001">
    <property type="protein sequence ID" value="RVX42001.1"/>
    <property type="molecule type" value="Genomic_DNA"/>
</dbReference>
<dbReference type="AlphaFoldDB" id="A0A438M8F2"/>
<reference evidence="2 3" key="1">
    <citation type="submission" date="2019-01" db="EMBL/GenBank/DDBJ databases">
        <title>Sequencing the genomes of 1000 actinobacteria strains.</title>
        <authorList>
            <person name="Klenk H.-P."/>
        </authorList>
    </citation>
    <scope>NUCLEOTIDE SEQUENCE [LARGE SCALE GENOMIC DNA]</scope>
    <source>
        <strain evidence="2 3">DSM 43925</strain>
    </source>
</reference>
<dbReference type="Proteomes" id="UP000284824">
    <property type="component" value="Unassembled WGS sequence"/>
</dbReference>
<sequence>MPPLSGITVIEIGAYMAAPFAAMQLADLGADVLKIENPDGGDPVRATGPFIGGESSPFVRLNRNKKSVALDLKSQQGKESLVRLAAKADILIENLRPGALRKLGLGYDDLRAINPRLIYVSISGWGQDGPLAGLPGLDIMAQARGGLMSITGTEDGDPVKIGVPVCDLVCGLYAALAAVSAVQARERTGEGQHVDVSLYEAGVSFAIWEAGRYFATGEVGKPLGSAHQSTAPYQAIRTADGWCTVGAISPKTWTGFCRALGLDRLMDDPRYTDAHERHGLRHELIPAIEAVTTTMPTARVVSALEAEGVPCAPIADYAQVFTDDHLTQRGFFWDADHPVIGPVRQLGSPMRLSATPTRRDTAGPVLGADTAAVLEELQ</sequence>
<dbReference type="Pfam" id="PF02515">
    <property type="entry name" value="CoA_transf_3"/>
    <property type="match status" value="1"/>
</dbReference>
<keyword evidence="3" id="KW-1185">Reference proteome</keyword>
<dbReference type="PANTHER" id="PTHR48207:SF3">
    <property type="entry name" value="SUCCINATE--HYDROXYMETHYLGLUTARATE COA-TRANSFERASE"/>
    <property type="match status" value="1"/>
</dbReference>
<protein>
    <submittedName>
        <fullName evidence="2">Formyl-CoA transferase</fullName>
    </submittedName>
</protein>
<name>A0A438M8F2_9ACTN</name>
<keyword evidence="1 2" id="KW-0808">Transferase</keyword>
<dbReference type="RefSeq" id="WP_127934147.1">
    <property type="nucleotide sequence ID" value="NZ_SAUN01000001.1"/>
</dbReference>
<evidence type="ECO:0000313" key="3">
    <source>
        <dbReference type="Proteomes" id="UP000284824"/>
    </source>
</evidence>
<comment type="caution">
    <text evidence="2">The sequence shown here is derived from an EMBL/GenBank/DDBJ whole genome shotgun (WGS) entry which is preliminary data.</text>
</comment>
<evidence type="ECO:0000256" key="1">
    <source>
        <dbReference type="ARBA" id="ARBA00022679"/>
    </source>
</evidence>
<organism evidence="2 3">
    <name type="scientific">Nonomuraea polychroma</name>
    <dbReference type="NCBI Taxonomy" id="46176"/>
    <lineage>
        <taxon>Bacteria</taxon>
        <taxon>Bacillati</taxon>
        <taxon>Actinomycetota</taxon>
        <taxon>Actinomycetes</taxon>
        <taxon>Streptosporangiales</taxon>
        <taxon>Streptosporangiaceae</taxon>
        <taxon>Nonomuraea</taxon>
    </lineage>
</organism>
<accession>A0A438M8F2</accession>
<dbReference type="OrthoDB" id="4251672at2"/>
<evidence type="ECO:0000313" key="2">
    <source>
        <dbReference type="EMBL" id="RVX42001.1"/>
    </source>
</evidence>
<dbReference type="PANTHER" id="PTHR48207">
    <property type="entry name" value="SUCCINATE--HYDROXYMETHYLGLUTARATE COA-TRANSFERASE"/>
    <property type="match status" value="1"/>
</dbReference>
<dbReference type="Gene3D" id="3.30.1540.10">
    <property type="entry name" value="formyl-coa transferase, domain 3"/>
    <property type="match status" value="1"/>
</dbReference>
<dbReference type="Gene3D" id="3.40.50.10540">
    <property type="entry name" value="Crotonobetainyl-coa:carnitine coa-transferase, domain 1"/>
    <property type="match status" value="1"/>
</dbReference>
<gene>
    <name evidence="2" type="ORF">EDD27_4617</name>
</gene>
<dbReference type="InterPro" id="IPR003673">
    <property type="entry name" value="CoA-Trfase_fam_III"/>
</dbReference>
<dbReference type="InterPro" id="IPR023606">
    <property type="entry name" value="CoA-Trfase_III_dom_1_sf"/>
</dbReference>
<proteinExistence type="predicted"/>
<dbReference type="InterPro" id="IPR044855">
    <property type="entry name" value="CoA-Trfase_III_dom3_sf"/>
</dbReference>
<dbReference type="GO" id="GO:0008410">
    <property type="term" value="F:CoA-transferase activity"/>
    <property type="evidence" value="ECO:0007669"/>
    <property type="project" value="TreeGrafter"/>
</dbReference>
<dbReference type="InterPro" id="IPR050483">
    <property type="entry name" value="CoA-transferase_III_domain"/>
</dbReference>
<dbReference type="SUPFAM" id="SSF89796">
    <property type="entry name" value="CoA-transferase family III (CaiB/BaiF)"/>
    <property type="match status" value="1"/>
</dbReference>